<gene>
    <name evidence="5" type="ORF">Q8F55_004381</name>
</gene>
<feature type="domain" description="Peptidase M28" evidence="4">
    <location>
        <begin position="107"/>
        <end position="356"/>
    </location>
</feature>
<dbReference type="PANTHER" id="PTHR12283">
    <property type="entry name" value="GLUTAMINYL-PEPTIDE CYCLOTRANSFERASE"/>
    <property type="match status" value="1"/>
</dbReference>
<reference evidence="5 6" key="1">
    <citation type="submission" date="2023-08" db="EMBL/GenBank/DDBJ databases">
        <title>Annotated Genome Sequence of Vanrija albida AlHP1.</title>
        <authorList>
            <person name="Herzog R."/>
        </authorList>
    </citation>
    <scope>NUCLEOTIDE SEQUENCE [LARGE SCALE GENOMIC DNA]</scope>
    <source>
        <strain evidence="5 6">AlHP1</strain>
    </source>
</reference>
<dbReference type="InterPro" id="IPR040234">
    <property type="entry name" value="QC/QCL"/>
</dbReference>
<dbReference type="GeneID" id="95985424"/>
<evidence type="ECO:0000313" key="6">
    <source>
        <dbReference type="Proteomes" id="UP001565368"/>
    </source>
</evidence>
<protein>
    <recommendedName>
        <fullName evidence="3">Peptide hydrolase</fullName>
        <ecNumber evidence="3">3.4.-.-</ecNumber>
    </recommendedName>
</protein>
<dbReference type="CDD" id="cd03880">
    <property type="entry name" value="M28_QC_like"/>
    <property type="match status" value="1"/>
</dbReference>
<dbReference type="Gene3D" id="3.40.630.10">
    <property type="entry name" value="Zn peptidases"/>
    <property type="match status" value="1"/>
</dbReference>
<comment type="caution">
    <text evidence="5">The sequence shown here is derived from an EMBL/GenBank/DDBJ whole genome shotgun (WGS) entry which is preliminary data.</text>
</comment>
<evidence type="ECO:0000259" key="4">
    <source>
        <dbReference type="Pfam" id="PF04389"/>
    </source>
</evidence>
<dbReference type="Pfam" id="PF04389">
    <property type="entry name" value="Peptidase_M28"/>
    <property type="match status" value="1"/>
</dbReference>
<evidence type="ECO:0000256" key="3">
    <source>
        <dbReference type="RuleBase" id="RU361240"/>
    </source>
</evidence>
<sequence>MRLALVLLALLALLAPLVSAFASRARRRDFRALSESQMGALATLDPPEWDAVDSGHLAHLLVPRVSGTENNTQVQEYLSSVFAKLGWHEDKDRFTQETPLGDVQFTNLIFTFDADAPRKLVLSAHFDSKWFEQGGFIGATDSSAPCATLLDVAEALTPLLRARKARVDAGTPLLQDGHDEEDAAATTLQIIFFDGEEAFHEWTDTDSVYGSRHLADKWDAEYLPPSHEFVRRRLSPRPTVLDTVDVLVLLDLLGAPSPSISSYYRDTDWMFVQLSAVDDRLRAAGLVDKGAKEHWFSKYINQFSGIDDDHRPFLHKGVPILHLITSPFPAVWHRMSDNKDALDLGVLRRWNRIMRVWTAAYLGLSADDGGAAATAAPRNASPKTTDEL</sequence>
<proteinExistence type="inferred from homology"/>
<keyword evidence="3" id="KW-0378">Hydrolase</keyword>
<dbReference type="InterPro" id="IPR007484">
    <property type="entry name" value="Peptidase_M28"/>
</dbReference>
<evidence type="ECO:0000256" key="1">
    <source>
        <dbReference type="ARBA" id="ARBA00022679"/>
    </source>
</evidence>
<keyword evidence="6" id="KW-1185">Reference proteome</keyword>
<keyword evidence="2" id="KW-0012">Acyltransferase</keyword>
<name>A0ABR3Q7Q4_9TREE</name>
<keyword evidence="3" id="KW-0732">Signal</keyword>
<feature type="chain" id="PRO_5044956177" description="Peptide hydrolase" evidence="3">
    <location>
        <begin position="21"/>
        <end position="388"/>
    </location>
</feature>
<keyword evidence="3" id="KW-0862">Zinc</keyword>
<dbReference type="PANTHER" id="PTHR12283:SF6">
    <property type="entry name" value="GLUTAMINYL-PEPTIDE CYCLOTRANSFERASE-RELATED"/>
    <property type="match status" value="1"/>
</dbReference>
<dbReference type="InterPro" id="IPR037457">
    <property type="entry name" value="M28_QC"/>
</dbReference>
<dbReference type="EC" id="3.4.-.-" evidence="3"/>
<evidence type="ECO:0000256" key="2">
    <source>
        <dbReference type="ARBA" id="ARBA00023315"/>
    </source>
</evidence>
<dbReference type="Proteomes" id="UP001565368">
    <property type="component" value="Unassembled WGS sequence"/>
</dbReference>
<dbReference type="SUPFAM" id="SSF53187">
    <property type="entry name" value="Zn-dependent exopeptidases"/>
    <property type="match status" value="1"/>
</dbReference>
<dbReference type="RefSeq" id="XP_069210317.1">
    <property type="nucleotide sequence ID" value="XM_069352899.1"/>
</dbReference>
<dbReference type="EMBL" id="JBBXJM010000003">
    <property type="protein sequence ID" value="KAL1410373.1"/>
    <property type="molecule type" value="Genomic_DNA"/>
</dbReference>
<organism evidence="5 6">
    <name type="scientific">Vanrija albida</name>
    <dbReference type="NCBI Taxonomy" id="181172"/>
    <lineage>
        <taxon>Eukaryota</taxon>
        <taxon>Fungi</taxon>
        <taxon>Dikarya</taxon>
        <taxon>Basidiomycota</taxon>
        <taxon>Agaricomycotina</taxon>
        <taxon>Tremellomycetes</taxon>
        <taxon>Trichosporonales</taxon>
        <taxon>Trichosporonaceae</taxon>
        <taxon>Vanrija</taxon>
    </lineage>
</organism>
<feature type="signal peptide" evidence="3">
    <location>
        <begin position="1"/>
        <end position="20"/>
    </location>
</feature>
<evidence type="ECO:0000313" key="5">
    <source>
        <dbReference type="EMBL" id="KAL1410373.1"/>
    </source>
</evidence>
<keyword evidence="3" id="KW-0479">Metal-binding</keyword>
<keyword evidence="3" id="KW-0645">Protease</keyword>
<accession>A0ABR3Q7Q4</accession>
<keyword evidence="1" id="KW-0808">Transferase</keyword>
<comment type="similarity">
    <text evidence="3">Belongs to the peptidase M28 family.</text>
</comment>